<evidence type="ECO:0000256" key="2">
    <source>
        <dbReference type="SAM" id="MobiDB-lite"/>
    </source>
</evidence>
<sequence>MDGAAPSYLNVAQFYLNKAIQYQTLVAQETKTASDKTSQAKDKESTSVTYQQQANDNKQLALEYYEKAKQETKKLRELELKLKDYQAASGQLSAALQTTDNMVVLWAATSYDTLGRLSGEVAGNGLVTRREFDPYSGYLKHVTTDLDGYWTGALRDLEYTYDAVGNVSNRRDNVSGYSDIYTYDPVYDRLMTATRTTDSGQSGFNEQYDYDNYGNLDYKTNAGDLVYDPLKPTQLRSLMKSAWVKKSYTYDANGNMKQAGDNTISSWSSFNQPLQINNAKTNTSSTFLYDANQQRIKQVTGTTGKSETVLNVSPAFQVTYSDVGVNDRLTQYKHSLYVGDKVVAIQVRTLKNGVKIPDEMRYLHHDALGNVDTLTNGTGKVIQRLNYDPFGKRSVTFGMDADQKAWTAQGFTGHEHLDGLGLIDMNARLYDPEIGRFLSADTLIPDAGLMHSYNRYIYVLNNPLKYTDPSGHSWLSDRWEDFTDSIRQAAGWIRDNFTLVANIAIQAALGPAGSLAISIMRGAAAGFVGGLVSTGSLQGAVQGAFWGGIGAGVAGFVGHGGAFGYAWGDASPFGNMRLLAHGASQGLITQLRGGNFRSGMVGAVAGGLSPAGDMLAHGGGNIVSRSVIAAVFGGLAAQASGGSFADGALSAAMVHLFNDEAANWREEAAQESAEVEAMSPVELEEWRQWKIQQGATEAEALAIIIPAGWVSGGAIASFATYRASSSMMTVSRWGRPGLQSGDWVMKGGKNVWSYFWSGKWQPGVGNEFASFNSGASFSVPRSTIQWPKGWGIDGYIKGVLGQRKYTP</sequence>
<feature type="coiled-coil region" evidence="1">
    <location>
        <begin position="61"/>
        <end position="95"/>
    </location>
</feature>
<name>A0ABY3SYM2_9GAMM</name>
<evidence type="ECO:0000256" key="1">
    <source>
        <dbReference type="SAM" id="Coils"/>
    </source>
</evidence>
<dbReference type="PANTHER" id="PTHR32305:SF15">
    <property type="entry name" value="PROTEIN RHSA-RELATED"/>
    <property type="match status" value="1"/>
</dbReference>
<evidence type="ECO:0000313" key="3">
    <source>
        <dbReference type="EMBL" id="UJS23591.1"/>
    </source>
</evidence>
<dbReference type="EMBL" id="CP091244">
    <property type="protein sequence ID" value="UJS23591.1"/>
    <property type="molecule type" value="Genomic_DNA"/>
</dbReference>
<evidence type="ECO:0000313" key="4">
    <source>
        <dbReference type="Proteomes" id="UP001054801"/>
    </source>
</evidence>
<dbReference type="Proteomes" id="UP001054801">
    <property type="component" value="Chromosome"/>
</dbReference>
<organism evidence="3 4">
    <name type="scientific">Thiothrix winogradskyi</name>
    <dbReference type="NCBI Taxonomy" id="96472"/>
    <lineage>
        <taxon>Bacteria</taxon>
        <taxon>Pseudomonadati</taxon>
        <taxon>Pseudomonadota</taxon>
        <taxon>Gammaproteobacteria</taxon>
        <taxon>Thiotrichales</taxon>
        <taxon>Thiotrichaceae</taxon>
        <taxon>Thiothrix</taxon>
    </lineage>
</organism>
<dbReference type="InterPro" id="IPR050708">
    <property type="entry name" value="T6SS_VgrG/RHS"/>
</dbReference>
<dbReference type="RefSeq" id="WP_236497785.1">
    <property type="nucleotide sequence ID" value="NZ_CP091244.1"/>
</dbReference>
<keyword evidence="1" id="KW-0175">Coiled coil</keyword>
<gene>
    <name evidence="3" type="ORF">L2Y54_16850</name>
</gene>
<feature type="compositionally biased region" description="Basic and acidic residues" evidence="2">
    <location>
        <begin position="32"/>
        <end position="45"/>
    </location>
</feature>
<proteinExistence type="predicted"/>
<feature type="region of interest" description="Disordered" evidence="2">
    <location>
        <begin position="31"/>
        <end position="52"/>
    </location>
</feature>
<dbReference type="NCBIfam" id="TIGR03696">
    <property type="entry name" value="Rhs_assc_core"/>
    <property type="match status" value="1"/>
</dbReference>
<dbReference type="Gene3D" id="2.180.10.10">
    <property type="entry name" value="RHS repeat-associated core"/>
    <property type="match status" value="1"/>
</dbReference>
<protein>
    <submittedName>
        <fullName evidence="3">Uncharacterized protein</fullName>
    </submittedName>
</protein>
<reference evidence="3" key="1">
    <citation type="journal article" date="2022" name="Microorganisms">
        <title>Two New Species of Filamentous Sulfur Bacteria of the Genus Thiothrix, Thiothrix winogradskyi sp. nov. and 'Candidatus Thiothrix sulfatifontis' sp. nov.</title>
        <authorList>
            <person name="Ravin N.V."/>
            <person name="Rossetti S."/>
            <person name="Beletsky A.V."/>
            <person name="Kadnikov V.V."/>
            <person name="Rudenko T.S."/>
            <person name="Smolyakov D.D."/>
            <person name="Moskvitina M.I."/>
            <person name="Gureeva M.V."/>
            <person name="Mardanov A.V."/>
            <person name="Grabovich M.Y."/>
        </authorList>
    </citation>
    <scope>NUCLEOTIDE SEQUENCE</scope>
    <source>
        <strain evidence="3">CT3</strain>
    </source>
</reference>
<keyword evidence="4" id="KW-1185">Reference proteome</keyword>
<dbReference type="PANTHER" id="PTHR32305">
    <property type="match status" value="1"/>
</dbReference>
<accession>A0ABY3SYM2</accession>
<dbReference type="InterPro" id="IPR022385">
    <property type="entry name" value="Rhs_assc_core"/>
</dbReference>